<feature type="transmembrane region" description="Helical" evidence="1">
    <location>
        <begin position="96"/>
        <end position="119"/>
    </location>
</feature>
<feature type="transmembrane region" description="Helical" evidence="1">
    <location>
        <begin position="39"/>
        <end position="62"/>
    </location>
</feature>
<keyword evidence="1" id="KW-1133">Transmembrane helix</keyword>
<evidence type="ECO:0000256" key="1">
    <source>
        <dbReference type="SAM" id="Phobius"/>
    </source>
</evidence>
<protein>
    <submittedName>
        <fullName evidence="2">Uncharacterized protein</fullName>
    </submittedName>
</protein>
<evidence type="ECO:0000313" key="2">
    <source>
        <dbReference type="EMBL" id="CAD2173367.1"/>
    </source>
</evidence>
<dbReference type="AlphaFoldDB" id="A0A6V7VEM4"/>
<evidence type="ECO:0000313" key="3">
    <source>
        <dbReference type="Proteomes" id="UP000580250"/>
    </source>
</evidence>
<name>A0A6V7VEM4_MELEN</name>
<dbReference type="EMBL" id="CAJEWN010000216">
    <property type="protein sequence ID" value="CAD2173367.1"/>
    <property type="molecule type" value="Genomic_DNA"/>
</dbReference>
<feature type="transmembrane region" description="Helical" evidence="1">
    <location>
        <begin position="71"/>
        <end position="90"/>
    </location>
</feature>
<keyword evidence="1" id="KW-0472">Membrane</keyword>
<dbReference type="Proteomes" id="UP000580250">
    <property type="component" value="Unassembled WGS sequence"/>
</dbReference>
<organism evidence="2 3">
    <name type="scientific">Meloidogyne enterolobii</name>
    <name type="common">Root-knot nematode worm</name>
    <name type="synonym">Meloidogyne mayaguensis</name>
    <dbReference type="NCBI Taxonomy" id="390850"/>
    <lineage>
        <taxon>Eukaryota</taxon>
        <taxon>Metazoa</taxon>
        <taxon>Ecdysozoa</taxon>
        <taxon>Nematoda</taxon>
        <taxon>Chromadorea</taxon>
        <taxon>Rhabditida</taxon>
        <taxon>Tylenchina</taxon>
        <taxon>Tylenchomorpha</taxon>
        <taxon>Tylenchoidea</taxon>
        <taxon>Meloidogynidae</taxon>
        <taxon>Meloidogyninae</taxon>
        <taxon>Meloidogyne</taxon>
    </lineage>
</organism>
<accession>A0A6V7VEM4</accession>
<sequence>MGKDSFASTTPSTTQTNNSIVTSSLANDESFYCGFVTHVASATLLIGAVGSLASSIVLAALLKAGAEPEHCFLVGIILCSYVFLVLGWSVRMPSLYWLFLLINPLVICLCGFFCAYPALNTFLSPKYYEEDNFQENTRKQLLIQVKKSLRMLELIASIFAILILGYFQSIVFRAHNWLQKINKQEDQQIVYFNEQNI</sequence>
<keyword evidence="1" id="KW-0812">Transmembrane</keyword>
<reference evidence="2 3" key="1">
    <citation type="submission" date="2020-08" db="EMBL/GenBank/DDBJ databases">
        <authorList>
            <person name="Koutsovoulos G."/>
            <person name="Danchin GJ E."/>
        </authorList>
    </citation>
    <scope>NUCLEOTIDE SEQUENCE [LARGE SCALE GENOMIC DNA]</scope>
</reference>
<comment type="caution">
    <text evidence="2">The sequence shown here is derived from an EMBL/GenBank/DDBJ whole genome shotgun (WGS) entry which is preliminary data.</text>
</comment>
<gene>
    <name evidence="2" type="ORF">MENT_LOCUS24971</name>
</gene>
<dbReference type="OrthoDB" id="5788725at2759"/>
<feature type="transmembrane region" description="Helical" evidence="1">
    <location>
        <begin position="148"/>
        <end position="167"/>
    </location>
</feature>
<proteinExistence type="predicted"/>